<comment type="similarity">
    <text evidence="1">Belongs to the glycosyltransferase group 1 family. Glycosyltransferase 4 subfamily.</text>
</comment>
<evidence type="ECO:0000256" key="3">
    <source>
        <dbReference type="ARBA" id="ARBA00022679"/>
    </source>
</evidence>
<evidence type="ECO:0000256" key="4">
    <source>
        <dbReference type="ARBA" id="ARBA00044517"/>
    </source>
</evidence>
<dbReference type="Pfam" id="PF12038">
    <property type="entry name" value="QTMAN_N"/>
    <property type="match status" value="1"/>
</dbReference>
<dbReference type="KEGG" id="hbs:IPV69_10040"/>
<evidence type="ECO:0000256" key="1">
    <source>
        <dbReference type="ARBA" id="ARBA00009481"/>
    </source>
</evidence>
<accession>A0A7M2X1U5</accession>
<evidence type="ECO:0000256" key="2">
    <source>
        <dbReference type="ARBA" id="ARBA00022676"/>
    </source>
</evidence>
<evidence type="ECO:0000313" key="9">
    <source>
        <dbReference type="Proteomes" id="UP000593765"/>
    </source>
</evidence>
<feature type="domain" description="tRNA-queuosine alpha-mannosyltransferase N-terminal" evidence="7">
    <location>
        <begin position="7"/>
        <end position="173"/>
    </location>
</feature>
<evidence type="ECO:0000259" key="7">
    <source>
        <dbReference type="Pfam" id="PF12038"/>
    </source>
</evidence>
<dbReference type="AlphaFoldDB" id="A0A7M2X1U5"/>
<evidence type="ECO:0000256" key="5">
    <source>
        <dbReference type="ARBA" id="ARBA00044539"/>
    </source>
</evidence>
<keyword evidence="3" id="KW-0808">Transferase</keyword>
<dbReference type="EC" id="2.4.1.110" evidence="4"/>
<sequence length="362" mass="40483">MARQLDILALEPFFGGVRRAMLEAVVRYSRHRWTVLKLPPRRIERRLAAAANWFSEQLSRHWVGRLDLVFTSEAMNLASLMQLMPNLVGYPSVVYFHDNQLPDSSTGVPGANPIDLVNFNTCQAATEIWFNSAYHRQMFQILARAMADKLPELSSHDPIPQIREKIRLFLPPVDLSHVHEVESSPTVPVRQPRNVFVETRDANVPLLNALIDRLRRRKIPMHLITVGPVDKLDPLASRTTVSEYDDLAQIYGMFSSSIVLSVKPAAPSDYQVIRAMAAGCRPMLPEGGVYPELLPTAMHKACLYPVDPDALADRLALALGPNAPAFDPSSCKPALKPFDAITQCRLIDERIEQIVARHSTSG</sequence>
<comment type="catalytic activity">
    <reaction evidence="6">
        <text>queuosine(34) in tRNA(Asp) + GDP-alpha-D-mannose = O-4''-alpha-D-mannosylqueuosine(34) in tRNA(Asp) + GDP + H(+)</text>
        <dbReference type="Rhea" id="RHEA:12885"/>
        <dbReference type="Rhea" id="RHEA-COMP:18572"/>
        <dbReference type="Rhea" id="RHEA-COMP:18581"/>
        <dbReference type="ChEBI" id="CHEBI:15378"/>
        <dbReference type="ChEBI" id="CHEBI:57527"/>
        <dbReference type="ChEBI" id="CHEBI:58189"/>
        <dbReference type="ChEBI" id="CHEBI:194431"/>
        <dbReference type="ChEBI" id="CHEBI:194442"/>
        <dbReference type="EC" id="2.4.1.110"/>
    </reaction>
    <physiologicalReaction direction="left-to-right" evidence="6">
        <dbReference type="Rhea" id="RHEA:12886"/>
    </physiologicalReaction>
</comment>
<dbReference type="InterPro" id="IPR051862">
    <property type="entry name" value="GT-like_domain_containing_1"/>
</dbReference>
<dbReference type="EMBL" id="CP063458">
    <property type="protein sequence ID" value="QOV91673.1"/>
    <property type="molecule type" value="Genomic_DNA"/>
</dbReference>
<evidence type="ECO:0000256" key="6">
    <source>
        <dbReference type="ARBA" id="ARBA00048439"/>
    </source>
</evidence>
<proteinExistence type="inferred from homology"/>
<reference evidence="8 9" key="1">
    <citation type="submission" date="2020-10" db="EMBL/GenBank/DDBJ databases">
        <title>Wide distribution of Phycisphaera-like planctomycetes from WD2101 soil group in peatlands and genome analysis of the first cultivated representative.</title>
        <authorList>
            <person name="Dedysh S.N."/>
            <person name="Beletsky A.V."/>
            <person name="Ivanova A."/>
            <person name="Kulichevskaya I.S."/>
            <person name="Suzina N.E."/>
            <person name="Philippov D.A."/>
            <person name="Rakitin A.L."/>
            <person name="Mardanov A.V."/>
            <person name="Ravin N.V."/>
        </authorList>
    </citation>
    <scope>NUCLEOTIDE SEQUENCE [LARGE SCALE GENOMIC DNA]</scope>
    <source>
        <strain evidence="8 9">M1803</strain>
    </source>
</reference>
<dbReference type="Proteomes" id="UP000593765">
    <property type="component" value="Chromosome"/>
</dbReference>
<dbReference type="PANTHER" id="PTHR13615">
    <property type="entry name" value="GLYCOSYLTRANSFERASE-LIKE 1"/>
    <property type="match status" value="1"/>
</dbReference>
<dbReference type="PANTHER" id="PTHR13615:SF3">
    <property type="entry name" value="GLYCOSYLTRANSFERASE-LIKE DOMAIN-CONTAINING PROTEIN 1"/>
    <property type="match status" value="1"/>
</dbReference>
<dbReference type="RefSeq" id="WP_206294977.1">
    <property type="nucleotide sequence ID" value="NZ_CP063458.1"/>
</dbReference>
<dbReference type="InterPro" id="IPR022701">
    <property type="entry name" value="QTMAN_N"/>
</dbReference>
<evidence type="ECO:0000313" key="8">
    <source>
        <dbReference type="EMBL" id="QOV91673.1"/>
    </source>
</evidence>
<name>A0A7M2X1U5_9BACT</name>
<protein>
    <recommendedName>
        <fullName evidence="5">tRNA-queuosine alpha-mannosyltransferase</fullName>
        <ecNumber evidence="4">2.4.1.110</ecNumber>
    </recommendedName>
</protein>
<organism evidence="8 9">
    <name type="scientific">Humisphaera borealis</name>
    <dbReference type="NCBI Taxonomy" id="2807512"/>
    <lineage>
        <taxon>Bacteria</taxon>
        <taxon>Pseudomonadati</taxon>
        <taxon>Planctomycetota</taxon>
        <taxon>Phycisphaerae</taxon>
        <taxon>Tepidisphaerales</taxon>
        <taxon>Tepidisphaeraceae</taxon>
        <taxon>Humisphaera</taxon>
    </lineage>
</organism>
<keyword evidence="2" id="KW-0328">Glycosyltransferase</keyword>
<gene>
    <name evidence="8" type="ORF">IPV69_10040</name>
</gene>
<keyword evidence="9" id="KW-1185">Reference proteome</keyword>
<dbReference type="GO" id="GO:0016438">
    <property type="term" value="F:tRNA-queuosine(34) beta-mannosyltransferase activity"/>
    <property type="evidence" value="ECO:0007669"/>
    <property type="project" value="UniProtKB-EC"/>
</dbReference>